<dbReference type="EnsemblMetazoa" id="Aqu2.1.32490_001">
    <property type="protein sequence ID" value="Aqu2.1.32490_001"/>
    <property type="gene ID" value="Aqu2.1.32490"/>
</dbReference>
<dbReference type="AlphaFoldDB" id="A0A1X7UWY1"/>
<evidence type="ECO:0000313" key="1">
    <source>
        <dbReference type="EnsemblMetazoa" id="Aqu2.1.32490_001"/>
    </source>
</evidence>
<dbReference type="InParanoid" id="A0A1X7UWY1"/>
<sequence length="74" mass="7209">MTDAANAIDKAMFNPSGIGFAGTFPNGPGSNWGAAGGVRVAGADTWGVGVGAGVVGQGHDIIGPQFSIGVGFKF</sequence>
<organism evidence="1">
    <name type="scientific">Amphimedon queenslandica</name>
    <name type="common">Sponge</name>
    <dbReference type="NCBI Taxonomy" id="400682"/>
    <lineage>
        <taxon>Eukaryota</taxon>
        <taxon>Metazoa</taxon>
        <taxon>Porifera</taxon>
        <taxon>Demospongiae</taxon>
        <taxon>Heteroscleromorpha</taxon>
        <taxon>Haplosclerida</taxon>
        <taxon>Niphatidae</taxon>
        <taxon>Amphimedon</taxon>
    </lineage>
</organism>
<reference evidence="1" key="1">
    <citation type="submission" date="2017-05" db="UniProtKB">
        <authorList>
            <consortium name="EnsemblMetazoa"/>
        </authorList>
    </citation>
    <scope>IDENTIFICATION</scope>
</reference>
<protein>
    <recommendedName>
        <fullName evidence="2">Trimeric autotransporter adhesin YadA-like C-terminal membrane anchor domain-containing protein</fullName>
    </recommendedName>
</protein>
<evidence type="ECO:0008006" key="2">
    <source>
        <dbReference type="Google" id="ProtNLM"/>
    </source>
</evidence>
<accession>A0A1X7UWY1</accession>
<proteinExistence type="predicted"/>
<name>A0A1X7UWY1_AMPQE</name>